<name>A0A9P4HB40_9PLEO</name>
<dbReference type="InterPro" id="IPR006680">
    <property type="entry name" value="Amidohydro-rel"/>
</dbReference>
<evidence type="ECO:0000259" key="4">
    <source>
        <dbReference type="Pfam" id="PF04909"/>
    </source>
</evidence>
<reference evidence="5" key="1">
    <citation type="journal article" date="2020" name="Stud. Mycol.">
        <title>101 Dothideomycetes genomes: a test case for predicting lifestyles and emergence of pathogens.</title>
        <authorList>
            <person name="Haridas S."/>
            <person name="Albert R."/>
            <person name="Binder M."/>
            <person name="Bloem J."/>
            <person name="Labutti K."/>
            <person name="Salamov A."/>
            <person name="Andreopoulos B."/>
            <person name="Baker S."/>
            <person name="Barry K."/>
            <person name="Bills G."/>
            <person name="Bluhm B."/>
            <person name="Cannon C."/>
            <person name="Castanera R."/>
            <person name="Culley D."/>
            <person name="Daum C."/>
            <person name="Ezra D."/>
            <person name="Gonzalez J."/>
            <person name="Henrissat B."/>
            <person name="Kuo A."/>
            <person name="Liang C."/>
            <person name="Lipzen A."/>
            <person name="Lutzoni F."/>
            <person name="Magnuson J."/>
            <person name="Mondo S."/>
            <person name="Nolan M."/>
            <person name="Ohm R."/>
            <person name="Pangilinan J."/>
            <person name="Park H.-J."/>
            <person name="Ramirez L."/>
            <person name="Alfaro M."/>
            <person name="Sun H."/>
            <person name="Tritt A."/>
            <person name="Yoshinaga Y."/>
            <person name="Zwiers L.-H."/>
            <person name="Turgeon B."/>
            <person name="Goodwin S."/>
            <person name="Spatafora J."/>
            <person name="Crous P."/>
            <person name="Grigoriev I."/>
        </authorList>
    </citation>
    <scope>NUCLEOTIDE SEQUENCE</scope>
    <source>
        <strain evidence="5">CBS 110217</strain>
    </source>
</reference>
<accession>A0A9P4HB40</accession>
<keyword evidence="1 3" id="KW-0210">Decarboxylase</keyword>
<organism evidence="5 6">
    <name type="scientific">Setomelanomma holmii</name>
    <dbReference type="NCBI Taxonomy" id="210430"/>
    <lineage>
        <taxon>Eukaryota</taxon>
        <taxon>Fungi</taxon>
        <taxon>Dikarya</taxon>
        <taxon>Ascomycota</taxon>
        <taxon>Pezizomycotina</taxon>
        <taxon>Dothideomycetes</taxon>
        <taxon>Pleosporomycetidae</taxon>
        <taxon>Pleosporales</taxon>
        <taxon>Pleosporineae</taxon>
        <taxon>Phaeosphaeriaceae</taxon>
        <taxon>Setomelanomma</taxon>
    </lineage>
</organism>
<dbReference type="Pfam" id="PF04909">
    <property type="entry name" value="Amidohydro_2"/>
    <property type="match status" value="1"/>
</dbReference>
<dbReference type="PANTHER" id="PTHR21240">
    <property type="entry name" value="2-AMINO-3-CARBOXYLMUCONATE-6-SEMIALDEHYDE DECARBOXYLASE"/>
    <property type="match status" value="1"/>
</dbReference>
<protein>
    <submittedName>
        <fullName evidence="5">2-amino-3-carboxymuconate-6-semialdehyde decarboxylase</fullName>
    </submittedName>
</protein>
<gene>
    <name evidence="5" type="ORF">EK21DRAFT_62523</name>
</gene>
<evidence type="ECO:0000256" key="2">
    <source>
        <dbReference type="ARBA" id="ARBA00023239"/>
    </source>
</evidence>
<sequence length="354" mass="38438">MMTKKPVVDIHSHLFPKTWISLLQSRTVPPFIDTNANTLVNRPWVTGKPLLPNLYDVATKIGFMEEHGIDVSVLSLGNPWLDFLTTEDDRAAAGDVAAEINEEMEAMCADHEGALYFFATLPLTAGMDVVLHQITSLSSLQHCRGVVMGYAGFGAALDDPSFLPVLKGLAEANLPTFFHPNYGLPGDVFGPCCGQHGQVLPISLGFTTETTIAFTMLYLAQVFDEVLSLQIILPHAGGTLPSVVGRIEACIANDKAWQSRLASHPQRTTIHDVLRQNVFLDGITFDKGALRAAVDAVGIDRVMFGTDHPLFPSLRQDGKYDAMVKNQDAARDCCGDESGECIMGGNAVEILNLR</sequence>
<dbReference type="PANTHER" id="PTHR21240:SF28">
    <property type="entry name" value="ISO-OROTATE DECARBOXYLASE (EUROFUNG)"/>
    <property type="match status" value="1"/>
</dbReference>
<comment type="similarity">
    <text evidence="3">Belongs to the metallo-dependent hydrolases superfamily.</text>
</comment>
<dbReference type="GO" id="GO:0016787">
    <property type="term" value="F:hydrolase activity"/>
    <property type="evidence" value="ECO:0007669"/>
    <property type="project" value="InterPro"/>
</dbReference>
<evidence type="ECO:0000313" key="5">
    <source>
        <dbReference type="EMBL" id="KAF2031706.1"/>
    </source>
</evidence>
<dbReference type="GO" id="GO:0005829">
    <property type="term" value="C:cytosol"/>
    <property type="evidence" value="ECO:0007669"/>
    <property type="project" value="TreeGrafter"/>
</dbReference>
<evidence type="ECO:0000313" key="6">
    <source>
        <dbReference type="Proteomes" id="UP000799777"/>
    </source>
</evidence>
<evidence type="ECO:0000256" key="3">
    <source>
        <dbReference type="RuleBase" id="RU366045"/>
    </source>
</evidence>
<evidence type="ECO:0000256" key="1">
    <source>
        <dbReference type="ARBA" id="ARBA00022793"/>
    </source>
</evidence>
<dbReference type="Proteomes" id="UP000799777">
    <property type="component" value="Unassembled WGS sequence"/>
</dbReference>
<keyword evidence="6" id="KW-1185">Reference proteome</keyword>
<dbReference type="GO" id="GO:0019748">
    <property type="term" value="P:secondary metabolic process"/>
    <property type="evidence" value="ECO:0007669"/>
    <property type="project" value="TreeGrafter"/>
</dbReference>
<dbReference type="EMBL" id="ML978178">
    <property type="protein sequence ID" value="KAF2031706.1"/>
    <property type="molecule type" value="Genomic_DNA"/>
</dbReference>
<dbReference type="GO" id="GO:0016831">
    <property type="term" value="F:carboxy-lyase activity"/>
    <property type="evidence" value="ECO:0007669"/>
    <property type="project" value="UniProtKB-KW"/>
</dbReference>
<feature type="domain" description="Amidohydrolase-related" evidence="4">
    <location>
        <begin position="9"/>
        <end position="353"/>
    </location>
</feature>
<dbReference type="InterPro" id="IPR032465">
    <property type="entry name" value="ACMSD"/>
</dbReference>
<dbReference type="Gene3D" id="3.20.20.140">
    <property type="entry name" value="Metal-dependent hydrolases"/>
    <property type="match status" value="1"/>
</dbReference>
<dbReference type="InterPro" id="IPR032466">
    <property type="entry name" value="Metal_Hydrolase"/>
</dbReference>
<dbReference type="AlphaFoldDB" id="A0A9P4HB40"/>
<dbReference type="OrthoDB" id="191270at2759"/>
<proteinExistence type="inferred from homology"/>
<keyword evidence="2 3" id="KW-0456">Lyase</keyword>
<comment type="caution">
    <text evidence="5">The sequence shown here is derived from an EMBL/GenBank/DDBJ whole genome shotgun (WGS) entry which is preliminary data.</text>
</comment>
<dbReference type="SUPFAM" id="SSF51556">
    <property type="entry name" value="Metallo-dependent hydrolases"/>
    <property type="match status" value="1"/>
</dbReference>